<dbReference type="eggNOG" id="COG0456">
    <property type="taxonomic scope" value="Bacteria"/>
</dbReference>
<reference evidence="1 2" key="1">
    <citation type="journal article" date="2014" name="Genome Announc.">
        <title>Draft Genome Sequences of Two Vibrionaceae Species, Vibrio ponticus C121 and Photobacterium aphoticum C119, Isolated as Coral Reef Microbiota.</title>
        <authorList>
            <person name="Al-saari N."/>
            <person name="Meirelles P.M."/>
            <person name="Mino S."/>
            <person name="Suda W."/>
            <person name="Oshima K."/>
            <person name="Hattori M."/>
            <person name="Ohkuma M."/>
            <person name="Thompson F.L."/>
            <person name="Gomez-Gil B."/>
            <person name="Sawabe T."/>
            <person name="Sawabe T."/>
        </authorList>
    </citation>
    <scope>NUCLEOTIDE SEQUENCE [LARGE SCALE GENOMIC DNA]</scope>
    <source>
        <strain evidence="1 2">JCM 19237</strain>
    </source>
</reference>
<accession>A0A090R6F5</accession>
<evidence type="ECO:0000313" key="2">
    <source>
        <dbReference type="Proteomes" id="UP000029227"/>
    </source>
</evidence>
<gene>
    <name evidence="1" type="ORF">JCM19237_6120</name>
</gene>
<protein>
    <submittedName>
        <fullName evidence="1">GCN5-related N-acetyltransferase</fullName>
    </submittedName>
</protein>
<name>A0A090R6F5_9GAMM</name>
<dbReference type="STRING" id="754436.JCM19237_6120"/>
<dbReference type="GO" id="GO:0016740">
    <property type="term" value="F:transferase activity"/>
    <property type="evidence" value="ECO:0007669"/>
    <property type="project" value="UniProtKB-KW"/>
</dbReference>
<keyword evidence="1" id="KW-0808">Transferase</keyword>
<dbReference type="EMBL" id="BBMN01000001">
    <property type="protein sequence ID" value="GAL03227.1"/>
    <property type="molecule type" value="Genomic_DNA"/>
</dbReference>
<dbReference type="Proteomes" id="UP000029227">
    <property type="component" value="Unassembled WGS sequence"/>
</dbReference>
<organism evidence="1 2">
    <name type="scientific">Photobacterium aphoticum</name>
    <dbReference type="NCBI Taxonomy" id="754436"/>
    <lineage>
        <taxon>Bacteria</taxon>
        <taxon>Pseudomonadati</taxon>
        <taxon>Pseudomonadota</taxon>
        <taxon>Gammaproteobacteria</taxon>
        <taxon>Vibrionales</taxon>
        <taxon>Vibrionaceae</taxon>
        <taxon>Photobacterium</taxon>
    </lineage>
</organism>
<proteinExistence type="predicted"/>
<evidence type="ECO:0000313" key="1">
    <source>
        <dbReference type="EMBL" id="GAL03227.1"/>
    </source>
</evidence>
<comment type="caution">
    <text evidence="1">The sequence shown here is derived from an EMBL/GenBank/DDBJ whole genome shotgun (WGS) entry which is preliminary data.</text>
</comment>
<dbReference type="InterPro" id="IPR016181">
    <property type="entry name" value="Acyl_CoA_acyltransferase"/>
</dbReference>
<dbReference type="SUPFAM" id="SSF55729">
    <property type="entry name" value="Acyl-CoA N-acyltransferases (Nat)"/>
    <property type="match status" value="1"/>
</dbReference>
<sequence length="49" mass="5606">MMQLMQTRYASFHQQMLTADGKAIAFYESLGFERAGQTASMWIYAGDDH</sequence>
<dbReference type="AlphaFoldDB" id="A0A090R6F5"/>
<dbReference type="Gene3D" id="3.40.630.30">
    <property type="match status" value="1"/>
</dbReference>